<dbReference type="GO" id="GO:0051539">
    <property type="term" value="F:4 iron, 4 sulfur cluster binding"/>
    <property type="evidence" value="ECO:0007669"/>
    <property type="project" value="UniProtKB-KW"/>
</dbReference>
<dbReference type="InterPro" id="IPR004558">
    <property type="entry name" value="Coprogen_oxidase_HemN"/>
</dbReference>
<evidence type="ECO:0000256" key="5">
    <source>
        <dbReference type="ARBA" id="ARBA00022485"/>
    </source>
</evidence>
<evidence type="ECO:0000256" key="7">
    <source>
        <dbReference type="ARBA" id="ARBA00022691"/>
    </source>
</evidence>
<feature type="binding site" evidence="15">
    <location>
        <position position="112"/>
    </location>
    <ligand>
        <name>S-adenosyl-L-methionine</name>
        <dbReference type="ChEBI" id="CHEBI:59789"/>
        <label>1</label>
    </ligand>
</feature>
<evidence type="ECO:0000256" key="11">
    <source>
        <dbReference type="ARBA" id="ARBA00023014"/>
    </source>
</evidence>
<evidence type="ECO:0000256" key="10">
    <source>
        <dbReference type="ARBA" id="ARBA00023004"/>
    </source>
</evidence>
<dbReference type="PANTHER" id="PTHR13932">
    <property type="entry name" value="COPROPORPHYRINIGEN III OXIDASE"/>
    <property type="match status" value="1"/>
</dbReference>
<dbReference type="SMART" id="SM00729">
    <property type="entry name" value="Elp3"/>
    <property type="match status" value="1"/>
</dbReference>
<dbReference type="InterPro" id="IPR034505">
    <property type="entry name" value="Coproporphyrinogen-III_oxidase"/>
</dbReference>
<evidence type="ECO:0000256" key="14">
    <source>
        <dbReference type="PIRNR" id="PIRNR000167"/>
    </source>
</evidence>
<feature type="binding site" evidence="16">
    <location>
        <position position="68"/>
    </location>
    <ligand>
        <name>[4Fe-4S] cluster</name>
        <dbReference type="ChEBI" id="CHEBI:49883"/>
        <note>4Fe-4S-S-AdoMet</note>
    </ligand>
</feature>
<dbReference type="RefSeq" id="WP_185693155.1">
    <property type="nucleotide sequence ID" value="NZ_JACHVA010000092.1"/>
</dbReference>
<feature type="binding site" evidence="15">
    <location>
        <position position="209"/>
    </location>
    <ligand>
        <name>S-adenosyl-L-methionine</name>
        <dbReference type="ChEBI" id="CHEBI:59789"/>
        <label>2</label>
    </ligand>
</feature>
<evidence type="ECO:0000256" key="3">
    <source>
        <dbReference type="ARBA" id="ARBA00005493"/>
    </source>
</evidence>
<keyword evidence="7 14" id="KW-0949">S-adenosyl-L-methionine</keyword>
<feature type="binding site" evidence="15">
    <location>
        <begin position="67"/>
        <end position="69"/>
    </location>
    <ligand>
        <name>S-adenosyl-L-methionine</name>
        <dbReference type="ChEBI" id="CHEBI:59789"/>
        <label>2</label>
    </ligand>
</feature>
<dbReference type="GO" id="GO:0004109">
    <property type="term" value="F:coproporphyrinogen oxidase activity"/>
    <property type="evidence" value="ECO:0007669"/>
    <property type="project" value="InterPro"/>
</dbReference>
<protein>
    <recommendedName>
        <fullName evidence="14">Coproporphyrinogen-III oxidase</fullName>
        <ecNumber evidence="14">1.3.98.3</ecNumber>
    </recommendedName>
</protein>
<comment type="caution">
    <text evidence="18">The sequence shown here is derived from an EMBL/GenBank/DDBJ whole genome shotgun (WGS) entry which is preliminary data.</text>
</comment>
<comment type="catalytic activity">
    <reaction evidence="13 14">
        <text>coproporphyrinogen III + 2 S-adenosyl-L-methionine = protoporphyrinogen IX + 2 5'-deoxyadenosine + 2 L-methionine + 2 CO2</text>
        <dbReference type="Rhea" id="RHEA:15425"/>
        <dbReference type="ChEBI" id="CHEBI:16526"/>
        <dbReference type="ChEBI" id="CHEBI:17319"/>
        <dbReference type="ChEBI" id="CHEBI:57307"/>
        <dbReference type="ChEBI" id="CHEBI:57309"/>
        <dbReference type="ChEBI" id="CHEBI:57844"/>
        <dbReference type="ChEBI" id="CHEBI:59789"/>
        <dbReference type="EC" id="1.3.98.3"/>
    </reaction>
</comment>
<dbReference type="SFLD" id="SFLDG01065">
    <property type="entry name" value="anaerobic_coproporphyrinogen-I"/>
    <property type="match status" value="1"/>
</dbReference>
<dbReference type="PIRSF" id="PIRSF000167">
    <property type="entry name" value="HemN"/>
    <property type="match status" value="1"/>
</dbReference>
<feature type="domain" description="Radical SAM core" evidence="17">
    <location>
        <begin position="46"/>
        <end position="283"/>
    </location>
</feature>
<evidence type="ECO:0000256" key="2">
    <source>
        <dbReference type="ARBA" id="ARBA00004785"/>
    </source>
</evidence>
<evidence type="ECO:0000256" key="9">
    <source>
        <dbReference type="ARBA" id="ARBA00023002"/>
    </source>
</evidence>
<evidence type="ECO:0000256" key="12">
    <source>
        <dbReference type="ARBA" id="ARBA00023244"/>
    </source>
</evidence>
<feature type="binding site" evidence="15">
    <location>
        <begin position="113"/>
        <end position="114"/>
    </location>
    <ligand>
        <name>S-adenosyl-L-methionine</name>
        <dbReference type="ChEBI" id="CHEBI:59789"/>
        <label>2</label>
    </ligand>
</feature>
<dbReference type="GO" id="GO:0005737">
    <property type="term" value="C:cytoplasm"/>
    <property type="evidence" value="ECO:0007669"/>
    <property type="project" value="UniProtKB-SubCell"/>
</dbReference>
<keyword evidence="5 14" id="KW-0004">4Fe-4S</keyword>
<dbReference type="PANTHER" id="PTHR13932:SF6">
    <property type="entry name" value="OXYGEN-INDEPENDENT COPROPORPHYRINOGEN III OXIDASE"/>
    <property type="match status" value="1"/>
</dbReference>
<dbReference type="Proteomes" id="UP000525652">
    <property type="component" value="Unassembled WGS sequence"/>
</dbReference>
<comment type="subunit">
    <text evidence="4">Monomer.</text>
</comment>
<dbReference type="GO" id="GO:0006782">
    <property type="term" value="P:protoporphyrinogen IX biosynthetic process"/>
    <property type="evidence" value="ECO:0007669"/>
    <property type="project" value="UniProtKB-UniPathway"/>
</dbReference>
<keyword evidence="10 14" id="KW-0408">Iron</keyword>
<dbReference type="InterPro" id="IPR006638">
    <property type="entry name" value="Elp3/MiaA/NifB-like_rSAM"/>
</dbReference>
<dbReference type="PROSITE" id="PS51918">
    <property type="entry name" value="RADICAL_SAM"/>
    <property type="match status" value="1"/>
</dbReference>
<feature type="binding site" evidence="15">
    <location>
        <position position="243"/>
    </location>
    <ligand>
        <name>S-adenosyl-L-methionine</name>
        <dbReference type="ChEBI" id="CHEBI:59789"/>
        <label>2</label>
    </ligand>
</feature>
<feature type="binding site" evidence="16">
    <location>
        <position position="65"/>
    </location>
    <ligand>
        <name>[4Fe-4S] cluster</name>
        <dbReference type="ChEBI" id="CHEBI:49883"/>
        <note>4Fe-4S-S-AdoMet</note>
    </ligand>
</feature>
<feature type="binding site" evidence="15">
    <location>
        <position position="172"/>
    </location>
    <ligand>
        <name>S-adenosyl-L-methionine</name>
        <dbReference type="ChEBI" id="CHEBI:59789"/>
        <label>2</label>
    </ligand>
</feature>
<dbReference type="UniPathway" id="UPA00251">
    <property type="reaction ID" value="UER00323"/>
</dbReference>
<evidence type="ECO:0000256" key="13">
    <source>
        <dbReference type="ARBA" id="ARBA00048321"/>
    </source>
</evidence>
<name>A0A7X1AYT4_9BACT</name>
<feature type="binding site" evidence="15">
    <location>
        <position position="145"/>
    </location>
    <ligand>
        <name>S-adenosyl-L-methionine</name>
        <dbReference type="ChEBI" id="CHEBI:59789"/>
        <label>1</label>
    </ligand>
</feature>
<feature type="binding site" evidence="15">
    <location>
        <position position="55"/>
    </location>
    <ligand>
        <name>S-adenosyl-L-methionine</name>
        <dbReference type="ChEBI" id="CHEBI:59789"/>
        <label>1</label>
    </ligand>
</feature>
<evidence type="ECO:0000256" key="15">
    <source>
        <dbReference type="PIRSR" id="PIRSR000167-1"/>
    </source>
</evidence>
<dbReference type="SUPFAM" id="SSF102114">
    <property type="entry name" value="Radical SAM enzymes"/>
    <property type="match status" value="1"/>
</dbReference>
<dbReference type="Pfam" id="PF06969">
    <property type="entry name" value="HemN_C"/>
    <property type="match status" value="1"/>
</dbReference>
<dbReference type="GO" id="GO:0051989">
    <property type="term" value="F:coproporphyrinogen dehydrogenase activity"/>
    <property type="evidence" value="ECO:0007669"/>
    <property type="project" value="UniProtKB-EC"/>
</dbReference>
<keyword evidence="11 14" id="KW-0411">Iron-sulfur</keyword>
<dbReference type="SFLD" id="SFLDS00029">
    <property type="entry name" value="Radical_SAM"/>
    <property type="match status" value="1"/>
</dbReference>
<dbReference type="InterPro" id="IPR013785">
    <property type="entry name" value="Aldolase_TIM"/>
</dbReference>
<dbReference type="FunFam" id="1.10.10.920:FF:000001">
    <property type="entry name" value="Coproporphyrinogen-III oxidase"/>
    <property type="match status" value="1"/>
</dbReference>
<proteinExistence type="inferred from homology"/>
<dbReference type="EMBL" id="JACHVA010000092">
    <property type="protein sequence ID" value="MBC2602472.1"/>
    <property type="molecule type" value="Genomic_DNA"/>
</dbReference>
<evidence type="ECO:0000256" key="8">
    <source>
        <dbReference type="ARBA" id="ARBA00022723"/>
    </source>
</evidence>
<dbReference type="EC" id="1.3.98.3" evidence="14"/>
<sequence length="455" mass="51713">MDTVKMDIPSELIAKYNRPGPRYTSYPTAIHFTEEASPENLLASTRESTGPLSLYFHLPFCETLCWFCGCNTIITKDHGRVGDYRKLLEREMDLFGEIIQPGRTAHQLHFGGGTPNFFPADEIARLGESIRNRFSFAEDAECSVELAPAHLSEDQVKAFASFGVKRASFGVQDVDPKVQKAIHRIQPHEMNVRTMDWLRTNGFQSVNVDLIYGLPGQTVDSFRKTLETVLALNPDRFAIFNYAHVPWMKPAQRMLERAGLPTAWEKIEMLRLIVSFLTDHGYRYVGMDHFAKPDDELVRAQEEKSLQRNFQGYSTKAGLEIAAFGISSISQTDDAYRQNTKDLLSYRRSLDEGQLPIEKGCEVTRDDRIRRDAIHRMMCDLEIDRSAFNQAWGIQFDDFFAGGLAGLQELESDGLLEDDGETVAVTETGRLFLRNIAMCFDADREEKEGRYSKTV</sequence>
<keyword evidence="19" id="KW-1185">Reference proteome</keyword>
<feature type="binding site" evidence="15">
    <location>
        <position position="184"/>
    </location>
    <ligand>
        <name>S-adenosyl-L-methionine</name>
        <dbReference type="ChEBI" id="CHEBI:59789"/>
        <label>2</label>
    </ligand>
</feature>
<evidence type="ECO:0000313" key="19">
    <source>
        <dbReference type="Proteomes" id="UP000525652"/>
    </source>
</evidence>
<dbReference type="GO" id="GO:0046872">
    <property type="term" value="F:metal ion binding"/>
    <property type="evidence" value="ECO:0007669"/>
    <property type="project" value="UniProtKB-KW"/>
</dbReference>
<reference evidence="18 19" key="1">
    <citation type="submission" date="2020-07" db="EMBL/GenBank/DDBJ databases">
        <authorList>
            <person name="Feng X."/>
        </authorList>
    </citation>
    <scope>NUCLEOTIDE SEQUENCE [LARGE SCALE GENOMIC DNA]</scope>
    <source>
        <strain evidence="18 19">JCM14086</strain>
    </source>
</reference>
<dbReference type="Pfam" id="PF04055">
    <property type="entry name" value="Radical_SAM"/>
    <property type="match status" value="1"/>
</dbReference>
<accession>A0A7X1AYT4</accession>
<feature type="binding site" evidence="16">
    <location>
        <position position="61"/>
    </location>
    <ligand>
        <name>[4Fe-4S] cluster</name>
        <dbReference type="ChEBI" id="CHEBI:49883"/>
        <note>4Fe-4S-S-AdoMet</note>
    </ligand>
</feature>
<comment type="subcellular location">
    <subcellularLocation>
        <location evidence="1 14">Cytoplasm</location>
    </subcellularLocation>
</comment>
<keyword evidence="6 14" id="KW-0963">Cytoplasm</keyword>
<feature type="binding site" evidence="15">
    <location>
        <position position="329"/>
    </location>
    <ligand>
        <name>S-adenosyl-L-methionine</name>
        <dbReference type="ChEBI" id="CHEBI:59789"/>
        <label>1</label>
    </ligand>
</feature>
<dbReference type="NCBIfam" id="TIGR00538">
    <property type="entry name" value="hemN"/>
    <property type="match status" value="1"/>
</dbReference>
<dbReference type="InterPro" id="IPR007197">
    <property type="entry name" value="rSAM"/>
</dbReference>
<keyword evidence="12 14" id="KW-0627">Porphyrin biosynthesis</keyword>
<organism evidence="18 19">
    <name type="scientific">Puniceicoccus vermicola</name>
    <dbReference type="NCBI Taxonomy" id="388746"/>
    <lineage>
        <taxon>Bacteria</taxon>
        <taxon>Pseudomonadati</taxon>
        <taxon>Verrucomicrobiota</taxon>
        <taxon>Opitutia</taxon>
        <taxon>Puniceicoccales</taxon>
        <taxon>Puniceicoccaceae</taxon>
        <taxon>Puniceicoccus</taxon>
    </lineage>
</organism>
<dbReference type="AlphaFoldDB" id="A0A7X1AYT4"/>
<evidence type="ECO:0000256" key="6">
    <source>
        <dbReference type="ARBA" id="ARBA00022490"/>
    </source>
</evidence>
<comment type="pathway">
    <text evidence="2 14">Porphyrin-containing compound metabolism; protoporphyrin-IX biosynthesis; protoporphyrinogen-IX from coproporphyrinogen-III (AdoMet route): step 1/1.</text>
</comment>
<dbReference type="Gene3D" id="3.20.20.70">
    <property type="entry name" value="Aldolase class I"/>
    <property type="match status" value="1"/>
</dbReference>
<comment type="similarity">
    <text evidence="3 14">Belongs to the anaerobic coproporphyrinogen-III oxidase family.</text>
</comment>
<dbReference type="InterPro" id="IPR010723">
    <property type="entry name" value="HemN_C"/>
</dbReference>
<evidence type="ECO:0000256" key="1">
    <source>
        <dbReference type="ARBA" id="ARBA00004496"/>
    </source>
</evidence>
<evidence type="ECO:0000313" key="18">
    <source>
        <dbReference type="EMBL" id="MBC2602472.1"/>
    </source>
</evidence>
<evidence type="ECO:0000256" key="16">
    <source>
        <dbReference type="PIRSR" id="PIRSR000167-2"/>
    </source>
</evidence>
<dbReference type="Gene3D" id="1.10.10.920">
    <property type="match status" value="1"/>
</dbReference>
<comment type="cofactor">
    <cofactor evidence="14 16">
        <name>[4Fe-4S] cluster</name>
        <dbReference type="ChEBI" id="CHEBI:49883"/>
    </cofactor>
    <text evidence="14 16">Binds 1 [4Fe-4S] cluster. The cluster is coordinated with 3 cysteines and an exchangeable S-adenosyl-L-methionine.</text>
</comment>
<keyword evidence="9 14" id="KW-0560">Oxidoreductase</keyword>
<evidence type="ECO:0000259" key="17">
    <source>
        <dbReference type="PROSITE" id="PS51918"/>
    </source>
</evidence>
<gene>
    <name evidence="18" type="primary">hemN</name>
    <name evidence="18" type="ORF">H5P30_11850</name>
</gene>
<evidence type="ECO:0000256" key="4">
    <source>
        <dbReference type="ARBA" id="ARBA00011245"/>
    </source>
</evidence>
<dbReference type="InterPro" id="IPR058240">
    <property type="entry name" value="rSAM_sf"/>
</dbReference>
<keyword evidence="8 14" id="KW-0479">Metal-binding</keyword>